<feature type="compositionally biased region" description="Basic and acidic residues" evidence="1">
    <location>
        <begin position="29"/>
        <end position="47"/>
    </location>
</feature>
<feature type="region of interest" description="Disordered" evidence="1">
    <location>
        <begin position="123"/>
        <end position="145"/>
    </location>
</feature>
<comment type="caution">
    <text evidence="2">The sequence shown here is derived from an EMBL/GenBank/DDBJ whole genome shotgun (WGS) entry which is preliminary data.</text>
</comment>
<feature type="region of interest" description="Disordered" evidence="1">
    <location>
        <begin position="1"/>
        <end position="80"/>
    </location>
</feature>
<dbReference type="EMBL" id="JAOQBH010000002">
    <property type="protein sequence ID" value="KAJ4139962.1"/>
    <property type="molecule type" value="Genomic_DNA"/>
</dbReference>
<evidence type="ECO:0000313" key="2">
    <source>
        <dbReference type="EMBL" id="KAJ4139962.1"/>
    </source>
</evidence>
<reference evidence="2" key="1">
    <citation type="submission" date="2022-09" db="EMBL/GenBank/DDBJ databases">
        <title>Fusarium specimens isolated from Avocado Roots.</title>
        <authorList>
            <person name="Stajich J."/>
            <person name="Roper C."/>
            <person name="Heimlech-Rivalta G."/>
        </authorList>
    </citation>
    <scope>NUCLEOTIDE SEQUENCE</scope>
    <source>
        <strain evidence="2">CF00095</strain>
    </source>
</reference>
<evidence type="ECO:0000313" key="3">
    <source>
        <dbReference type="Proteomes" id="UP001152024"/>
    </source>
</evidence>
<keyword evidence="3" id="KW-1185">Reference proteome</keyword>
<accession>A0ABQ8RQ39</accession>
<feature type="compositionally biased region" description="Basic and acidic residues" evidence="1">
    <location>
        <begin position="11"/>
        <end position="20"/>
    </location>
</feature>
<evidence type="ECO:0000256" key="1">
    <source>
        <dbReference type="SAM" id="MobiDB-lite"/>
    </source>
</evidence>
<name>A0ABQ8RQ39_FUSEQ</name>
<feature type="compositionally biased region" description="Low complexity" evidence="1">
    <location>
        <begin position="1"/>
        <end position="10"/>
    </location>
</feature>
<dbReference type="Proteomes" id="UP001152024">
    <property type="component" value="Unassembled WGS sequence"/>
</dbReference>
<organism evidence="2 3">
    <name type="scientific">Fusarium equiseti</name>
    <name type="common">Fusarium scirpi</name>
    <dbReference type="NCBI Taxonomy" id="61235"/>
    <lineage>
        <taxon>Eukaryota</taxon>
        <taxon>Fungi</taxon>
        <taxon>Dikarya</taxon>
        <taxon>Ascomycota</taxon>
        <taxon>Pezizomycotina</taxon>
        <taxon>Sordariomycetes</taxon>
        <taxon>Hypocreomycetidae</taxon>
        <taxon>Hypocreales</taxon>
        <taxon>Nectriaceae</taxon>
        <taxon>Fusarium</taxon>
        <taxon>Fusarium incarnatum-equiseti species complex</taxon>
    </lineage>
</organism>
<feature type="compositionally biased region" description="Low complexity" evidence="1">
    <location>
        <begin position="58"/>
        <end position="77"/>
    </location>
</feature>
<protein>
    <submittedName>
        <fullName evidence="2">Uncharacterized protein</fullName>
    </submittedName>
</protein>
<feature type="compositionally biased region" description="Basic residues" evidence="1">
    <location>
        <begin position="48"/>
        <end position="57"/>
    </location>
</feature>
<sequence length="355" mass="40950">MVSRCPNPNRRPNDRRETERSILLPPLIDEIRPTSSERRRVERDVNARRRRTRRGRVQRPPLTPRTDPTIPTRPLTPSSSEGLINIVRSSQDPIIPRNYTPDRQAHVPFEPDDSIQEPYEVEHEPFTTTPPGAAPEPYRQNSSPAFAPSTIDFDIPSVDEGYVLLEPGAAVYQADARIPSTVRDLALNSPREYEDLFMPRNMNQTQFEHHLEEISREVQRRIPLPDLDPNADDFSVRLTFENGYACHDMVYFNHNLKYSFISYDYLWRIRTASGRLPYVIEAPPIHRETLTPNGVLAPIKYLLYADLDWESSGLPFPQSQLYFIIYRGNGTIYDTKPVLGRNWSEMVERQAPIGA</sequence>
<gene>
    <name evidence="2" type="ORF">NW768_001312</name>
</gene>
<proteinExistence type="predicted"/>